<dbReference type="CDD" id="cd09019">
    <property type="entry name" value="galactose_mutarotase_like"/>
    <property type="match status" value="1"/>
</dbReference>
<dbReference type="GO" id="GO:0004034">
    <property type="term" value="F:aldose 1-epimerase activity"/>
    <property type="evidence" value="ECO:0007669"/>
    <property type="project" value="UniProtKB-EC"/>
</dbReference>
<keyword evidence="9" id="KW-0732">Signal</keyword>
<evidence type="ECO:0000313" key="10">
    <source>
        <dbReference type="EMBL" id="TYJ17029.1"/>
    </source>
</evidence>
<feature type="binding site" evidence="6">
    <location>
        <position position="288"/>
    </location>
    <ligand>
        <name>beta-D-galactose</name>
        <dbReference type="ChEBI" id="CHEBI:27667"/>
    </ligand>
</feature>
<dbReference type="EMBL" id="CM017644">
    <property type="protein sequence ID" value="TYJ17029.1"/>
    <property type="molecule type" value="Genomic_DNA"/>
</dbReference>
<dbReference type="InterPro" id="IPR047215">
    <property type="entry name" value="Galactose_mutarotase-like"/>
</dbReference>
<dbReference type="AlphaFoldDB" id="A0A5D2XT34"/>
<dbReference type="PIRSF" id="PIRSF005096">
    <property type="entry name" value="GALM"/>
    <property type="match status" value="1"/>
</dbReference>
<comment type="similarity">
    <text evidence="2 5">Belongs to the aldose epimerase family.</text>
</comment>
<dbReference type="SUPFAM" id="SSF74650">
    <property type="entry name" value="Galactose mutarotase-like"/>
    <property type="match status" value="1"/>
</dbReference>
<evidence type="ECO:0000313" key="11">
    <source>
        <dbReference type="Proteomes" id="UP000323597"/>
    </source>
</evidence>
<dbReference type="Proteomes" id="UP000323597">
    <property type="component" value="Chromosome A09"/>
</dbReference>
<evidence type="ECO:0000256" key="1">
    <source>
        <dbReference type="ARBA" id="ARBA00005028"/>
    </source>
</evidence>
<evidence type="ECO:0000256" key="6">
    <source>
        <dbReference type="PIRSR" id="PIRSR005096-2"/>
    </source>
</evidence>
<evidence type="ECO:0000256" key="7">
    <source>
        <dbReference type="PIRSR" id="PIRSR005096-3"/>
    </source>
</evidence>
<dbReference type="GO" id="GO:0030246">
    <property type="term" value="F:carbohydrate binding"/>
    <property type="evidence" value="ECO:0007669"/>
    <property type="project" value="InterPro"/>
</dbReference>
<gene>
    <name evidence="10" type="ORF">E1A91_A09G023100v1</name>
</gene>
<dbReference type="InterPro" id="IPR008183">
    <property type="entry name" value="Aldose_1/G6P_1-epimerase"/>
</dbReference>
<dbReference type="UniPathway" id="UPA00242"/>
<keyword evidence="4 5" id="KW-0119">Carbohydrate metabolism</keyword>
<dbReference type="Gene3D" id="2.70.98.10">
    <property type="match status" value="1"/>
</dbReference>
<feature type="signal peptide" evidence="9">
    <location>
        <begin position="1"/>
        <end position="21"/>
    </location>
</feature>
<dbReference type="GO" id="GO:0006006">
    <property type="term" value="P:glucose metabolic process"/>
    <property type="evidence" value="ECO:0007669"/>
    <property type="project" value="TreeGrafter"/>
</dbReference>
<feature type="chain" id="PRO_5022988728" description="Aldose 1-epimerase" evidence="9">
    <location>
        <begin position="22"/>
        <end position="398"/>
    </location>
</feature>
<dbReference type="Pfam" id="PF01263">
    <property type="entry name" value="Aldose_epim"/>
    <property type="match status" value="1"/>
</dbReference>
<dbReference type="InterPro" id="IPR014718">
    <property type="entry name" value="GH-type_carb-bd"/>
</dbReference>
<accession>A0A5D2XT34</accession>
<comment type="catalytic activity">
    <reaction evidence="5">
        <text>alpha-D-glucose = beta-D-glucose</text>
        <dbReference type="Rhea" id="RHEA:10264"/>
        <dbReference type="ChEBI" id="CHEBI:15903"/>
        <dbReference type="ChEBI" id="CHEBI:17925"/>
        <dbReference type="EC" id="5.1.3.3"/>
    </reaction>
</comment>
<dbReference type="EC" id="5.1.3.3" evidence="5"/>
<dbReference type="PANTHER" id="PTHR10091">
    <property type="entry name" value="ALDOSE-1-EPIMERASE"/>
    <property type="match status" value="1"/>
</dbReference>
<dbReference type="PANTHER" id="PTHR10091:SF0">
    <property type="entry name" value="GALACTOSE MUTAROTASE"/>
    <property type="match status" value="1"/>
</dbReference>
<evidence type="ECO:0000256" key="5">
    <source>
        <dbReference type="PIRNR" id="PIRNR005096"/>
    </source>
</evidence>
<feature type="binding site" evidence="7">
    <location>
        <begin position="222"/>
        <end position="224"/>
    </location>
    <ligand>
        <name>beta-D-galactose</name>
        <dbReference type="ChEBI" id="CHEBI:27667"/>
    </ligand>
</feature>
<keyword evidence="3 5" id="KW-0413">Isomerase</keyword>
<reference evidence="10 11" key="1">
    <citation type="submission" date="2019-07" db="EMBL/GenBank/DDBJ databases">
        <title>WGS assembly of Gossypium mustelinum.</title>
        <authorList>
            <person name="Chen Z.J."/>
            <person name="Sreedasyam A."/>
            <person name="Ando A."/>
            <person name="Song Q."/>
            <person name="De L."/>
            <person name="Hulse-Kemp A."/>
            <person name="Ding M."/>
            <person name="Ye W."/>
            <person name="Kirkbride R."/>
            <person name="Jenkins J."/>
            <person name="Plott C."/>
            <person name="Lovell J."/>
            <person name="Lin Y.-M."/>
            <person name="Vaughn R."/>
            <person name="Liu B."/>
            <person name="Li W."/>
            <person name="Simpson S."/>
            <person name="Scheffler B."/>
            <person name="Saski C."/>
            <person name="Grover C."/>
            <person name="Hu G."/>
            <person name="Conover J."/>
            <person name="Carlson J."/>
            <person name="Shu S."/>
            <person name="Boston L."/>
            <person name="Williams M."/>
            <person name="Peterson D."/>
            <person name="Mcgee K."/>
            <person name="Jones D."/>
            <person name="Wendel J."/>
            <person name="Stelly D."/>
            <person name="Grimwood J."/>
            <person name="Schmutz J."/>
        </authorList>
    </citation>
    <scope>NUCLEOTIDE SEQUENCE [LARGE SCALE GENOMIC DNA]</scope>
    <source>
        <strain evidence="10">1408120.09</strain>
    </source>
</reference>
<feature type="region of interest" description="Disordered" evidence="8">
    <location>
        <begin position="23"/>
        <end position="44"/>
    </location>
</feature>
<keyword evidence="11" id="KW-1185">Reference proteome</keyword>
<dbReference type="InterPro" id="IPR011013">
    <property type="entry name" value="Gal_mutarotase_sf_dom"/>
</dbReference>
<sequence>MNKLSFLLFLLLVVSFAFVNGEKSKDDKSKDDKSKDDKSKDDKPKHEVGIYELKNGNMSVKFTNWGASVISIFLPDKDGKPGDIVLGYDDVKEYMIVAQYDNNNNMFEESNPNQDLGFGFKSNRAKLPLNGAQFTLPANDGKNTLNGGPKGFSGVIWEMKKIEKDAEDPTIVFAYHSKDGDEGFPGEIKVTVRYLLRSDNRLRVQLKAKSLDKPTPVNLATHIYWNLGNHDSGDILSHKLRIYAPQYTPVNEELIPTGALQPVQGTPYDFLELRTIGSGIKELQKGYDVNYVIDGPNDHIKMKKTAVVKDEKSGRVMKLYTNQPGVQFNSGSRINNVKGKGGVIYKPHAGLCLQTQGFPDAVNHPNFPSQIITPEKPYKHKIHYKFTIALSDKKSDKA</sequence>
<comment type="pathway">
    <text evidence="1 5">Carbohydrate metabolism; hexose metabolism.</text>
</comment>
<evidence type="ECO:0000256" key="2">
    <source>
        <dbReference type="ARBA" id="ARBA00006206"/>
    </source>
</evidence>
<protein>
    <recommendedName>
        <fullName evidence="5">Aldose 1-epimerase</fullName>
        <ecNumber evidence="5">5.1.3.3</ecNumber>
    </recommendedName>
</protein>
<organism evidence="10 11">
    <name type="scientific">Gossypium mustelinum</name>
    <name type="common">Cotton</name>
    <name type="synonym">Gossypium caicoense</name>
    <dbReference type="NCBI Taxonomy" id="34275"/>
    <lineage>
        <taxon>Eukaryota</taxon>
        <taxon>Viridiplantae</taxon>
        <taxon>Streptophyta</taxon>
        <taxon>Embryophyta</taxon>
        <taxon>Tracheophyta</taxon>
        <taxon>Spermatophyta</taxon>
        <taxon>Magnoliopsida</taxon>
        <taxon>eudicotyledons</taxon>
        <taxon>Gunneridae</taxon>
        <taxon>Pentapetalae</taxon>
        <taxon>rosids</taxon>
        <taxon>malvids</taxon>
        <taxon>Malvales</taxon>
        <taxon>Malvaceae</taxon>
        <taxon>Malvoideae</taxon>
        <taxon>Gossypium</taxon>
    </lineage>
</organism>
<dbReference type="GO" id="GO:0033499">
    <property type="term" value="P:galactose catabolic process via UDP-galactose, Leloir pathway"/>
    <property type="evidence" value="ECO:0007669"/>
    <property type="project" value="TreeGrafter"/>
</dbReference>
<proteinExistence type="inferred from homology"/>
<evidence type="ECO:0000256" key="4">
    <source>
        <dbReference type="ARBA" id="ARBA00023277"/>
    </source>
</evidence>
<dbReference type="InterPro" id="IPR015443">
    <property type="entry name" value="Aldose_1-epimerase"/>
</dbReference>
<evidence type="ECO:0000256" key="8">
    <source>
        <dbReference type="SAM" id="MobiDB-lite"/>
    </source>
</evidence>
<evidence type="ECO:0000256" key="3">
    <source>
        <dbReference type="ARBA" id="ARBA00023235"/>
    </source>
</evidence>
<evidence type="ECO:0000256" key="9">
    <source>
        <dbReference type="SAM" id="SignalP"/>
    </source>
</evidence>
<name>A0A5D2XT34_GOSMU</name>